<dbReference type="PROSITE" id="PS00063">
    <property type="entry name" value="ALDOKETO_REDUCTASE_3"/>
    <property type="match status" value="1"/>
</dbReference>
<dbReference type="VEuPathDB" id="VectorBase:LDEU010284"/>
<dbReference type="InterPro" id="IPR036812">
    <property type="entry name" value="NAD(P)_OxRdtase_dom_sf"/>
</dbReference>
<protein>
    <submittedName>
        <fullName evidence="3">Aldose reductase-like protein</fullName>
    </submittedName>
</protein>
<evidence type="ECO:0000313" key="4">
    <source>
        <dbReference type="Proteomes" id="UP000288716"/>
    </source>
</evidence>
<dbReference type="PROSITE" id="PS00062">
    <property type="entry name" value="ALDOKETO_REDUCTASE_2"/>
    <property type="match status" value="1"/>
</dbReference>
<dbReference type="EMBL" id="NCKV01010989">
    <property type="protein sequence ID" value="RWS21756.1"/>
    <property type="molecule type" value="Genomic_DNA"/>
</dbReference>
<organism evidence="3 4">
    <name type="scientific">Leptotrombidium deliense</name>
    <dbReference type="NCBI Taxonomy" id="299467"/>
    <lineage>
        <taxon>Eukaryota</taxon>
        <taxon>Metazoa</taxon>
        <taxon>Ecdysozoa</taxon>
        <taxon>Arthropoda</taxon>
        <taxon>Chelicerata</taxon>
        <taxon>Arachnida</taxon>
        <taxon>Acari</taxon>
        <taxon>Acariformes</taxon>
        <taxon>Trombidiformes</taxon>
        <taxon>Prostigmata</taxon>
        <taxon>Anystina</taxon>
        <taxon>Parasitengona</taxon>
        <taxon>Trombiculoidea</taxon>
        <taxon>Trombiculidae</taxon>
        <taxon>Leptotrombidium</taxon>
    </lineage>
</organism>
<keyword evidence="4" id="KW-1185">Reference proteome</keyword>
<feature type="domain" description="NADP-dependent oxidoreductase" evidence="2">
    <location>
        <begin position="2"/>
        <end position="204"/>
    </location>
</feature>
<dbReference type="SUPFAM" id="SSF51430">
    <property type="entry name" value="NAD(P)-linked oxidoreductase"/>
    <property type="match status" value="1"/>
</dbReference>
<dbReference type="InterPro" id="IPR023210">
    <property type="entry name" value="NADP_OxRdtase_dom"/>
</dbReference>
<evidence type="ECO:0000259" key="2">
    <source>
        <dbReference type="Pfam" id="PF00248"/>
    </source>
</evidence>
<dbReference type="Gene3D" id="3.20.20.100">
    <property type="entry name" value="NADP-dependent oxidoreductase domain"/>
    <property type="match status" value="1"/>
</dbReference>
<dbReference type="PIRSF" id="PIRSF000097">
    <property type="entry name" value="AKR"/>
    <property type="match status" value="1"/>
</dbReference>
<dbReference type="OrthoDB" id="416253at2759"/>
<dbReference type="InterPro" id="IPR018170">
    <property type="entry name" value="Aldo/ket_reductase_CS"/>
</dbReference>
<accession>A0A443S2K5</accession>
<dbReference type="AlphaFoldDB" id="A0A443S2K5"/>
<evidence type="ECO:0000313" key="3">
    <source>
        <dbReference type="EMBL" id="RWS21756.1"/>
    </source>
</evidence>
<dbReference type="Pfam" id="PF00248">
    <property type="entry name" value="Aldo_ket_red"/>
    <property type="match status" value="1"/>
</dbReference>
<reference evidence="3 4" key="1">
    <citation type="journal article" date="2018" name="Gigascience">
        <title>Genomes of trombidid mites reveal novel predicted allergens and laterally-transferred genes associated with secondary metabolism.</title>
        <authorList>
            <person name="Dong X."/>
            <person name="Chaisiri K."/>
            <person name="Xia D."/>
            <person name="Armstrong S.D."/>
            <person name="Fang Y."/>
            <person name="Donnelly M.J."/>
            <person name="Kadowaki T."/>
            <person name="McGarry J.W."/>
            <person name="Darby A.C."/>
            <person name="Makepeace B.L."/>
        </authorList>
    </citation>
    <scope>NUCLEOTIDE SEQUENCE [LARGE SCALE GENOMIC DNA]</scope>
    <source>
        <strain evidence="3">UoL-UT</strain>
    </source>
</reference>
<dbReference type="Proteomes" id="UP000288716">
    <property type="component" value="Unassembled WGS sequence"/>
</dbReference>
<dbReference type="InterPro" id="IPR020471">
    <property type="entry name" value="AKR"/>
</dbReference>
<dbReference type="GO" id="GO:0016491">
    <property type="term" value="F:oxidoreductase activity"/>
    <property type="evidence" value="ECO:0007669"/>
    <property type="project" value="InterPro"/>
</dbReference>
<sequence>MVLECCKQSLKNLKIDYIDLYLIHWPTGFQEGQKLFPLDKDGNLIFSSVDYVETWHGMEDCFERGLAKSIGLSNFNSQQIQRVLNACKVKPVVNQIECHPYLNQSKMIDFCKSHGILVTAYSPLGSADRLFASANDPILMSDKTLKSIAEKHGKSVAQILIRYQVQRGIVVIPKSVTPSRILSNIDVFDFELTEDDMSKINNLNRDFRYITNEAFKQHIHYPFKGGEF</sequence>
<gene>
    <name evidence="3" type="ORF">B4U80_00720</name>
</gene>
<name>A0A443S2K5_9ACAR</name>
<comment type="caution">
    <text evidence="3">The sequence shown here is derived from an EMBL/GenBank/DDBJ whole genome shotgun (WGS) entry which is preliminary data.</text>
</comment>
<dbReference type="PANTHER" id="PTHR11732">
    <property type="entry name" value="ALDO/KETO REDUCTASE"/>
    <property type="match status" value="1"/>
</dbReference>
<feature type="binding site" evidence="1">
    <location>
        <position position="24"/>
    </location>
    <ligand>
        <name>substrate</name>
    </ligand>
</feature>
<evidence type="ECO:0000256" key="1">
    <source>
        <dbReference type="PIRSR" id="PIRSR000097-2"/>
    </source>
</evidence>
<dbReference type="PRINTS" id="PR00069">
    <property type="entry name" value="ALDKETRDTASE"/>
</dbReference>
<dbReference type="STRING" id="299467.A0A443S2K5"/>
<proteinExistence type="predicted"/>